<sequence>MDNDATKVDVRCRFALEKLISPDLYELFSQIPTSQHSKLILVMLERALCYEKQMGLFQNRPIIGAQPLASPVAVQSSPHEHRQEPAPPKPQKAVHNDQPLDGLPVGDDSGAIRPISASALSGFGLS</sequence>
<protein>
    <submittedName>
        <fullName evidence="2">Uncharacterized protein</fullName>
    </submittedName>
</protein>
<comment type="caution">
    <text evidence="2">The sequence shown here is derived from an EMBL/GenBank/DDBJ whole genome shotgun (WGS) entry which is preliminary data.</text>
</comment>
<dbReference type="AlphaFoldDB" id="A0A543KTT1"/>
<name>A0A543KTT1_9BURK</name>
<dbReference type="EMBL" id="VFPV01000005">
    <property type="protein sequence ID" value="TQM98483.1"/>
    <property type="molecule type" value="Genomic_DNA"/>
</dbReference>
<reference evidence="2 3" key="1">
    <citation type="submission" date="2019-06" db="EMBL/GenBank/DDBJ databases">
        <title>Genomic Encyclopedia of Archaeal and Bacterial Type Strains, Phase II (KMG-II): from individual species to whole genera.</title>
        <authorList>
            <person name="Goeker M."/>
        </authorList>
    </citation>
    <scope>NUCLEOTIDE SEQUENCE [LARGE SCALE GENOMIC DNA]</scope>
    <source>
        <strain evidence="2 3">DSM 7270</strain>
    </source>
</reference>
<gene>
    <name evidence="2" type="ORF">BDD18_4373</name>
</gene>
<evidence type="ECO:0000256" key="1">
    <source>
        <dbReference type="SAM" id="MobiDB-lite"/>
    </source>
</evidence>
<dbReference type="Proteomes" id="UP000316993">
    <property type="component" value="Unassembled WGS sequence"/>
</dbReference>
<evidence type="ECO:0000313" key="3">
    <source>
        <dbReference type="Proteomes" id="UP000316993"/>
    </source>
</evidence>
<proteinExistence type="predicted"/>
<evidence type="ECO:0000313" key="2">
    <source>
        <dbReference type="EMBL" id="TQM98483.1"/>
    </source>
</evidence>
<dbReference type="RefSeq" id="WP_066699472.1">
    <property type="nucleotide sequence ID" value="NZ_VFPV01000005.1"/>
</dbReference>
<feature type="region of interest" description="Disordered" evidence="1">
    <location>
        <begin position="69"/>
        <end position="110"/>
    </location>
</feature>
<accession>A0A543KTT1</accession>
<organism evidence="2 3">
    <name type="scientific">Acidovorax temperans</name>
    <dbReference type="NCBI Taxonomy" id="80878"/>
    <lineage>
        <taxon>Bacteria</taxon>
        <taxon>Pseudomonadati</taxon>
        <taxon>Pseudomonadota</taxon>
        <taxon>Betaproteobacteria</taxon>
        <taxon>Burkholderiales</taxon>
        <taxon>Comamonadaceae</taxon>
        <taxon>Acidovorax</taxon>
    </lineage>
</organism>